<accession>A0A543ELD0</accession>
<proteinExistence type="predicted"/>
<protein>
    <recommendedName>
        <fullName evidence="3">ParB-like nuclease family protein</fullName>
    </recommendedName>
</protein>
<evidence type="ECO:0000313" key="2">
    <source>
        <dbReference type="Proteomes" id="UP000316437"/>
    </source>
</evidence>
<comment type="caution">
    <text evidence="1">The sequence shown here is derived from an EMBL/GenBank/DDBJ whole genome shotgun (WGS) entry which is preliminary data.</text>
</comment>
<gene>
    <name evidence="1" type="ORF">FB551_2099</name>
</gene>
<dbReference type="RefSeq" id="WP_142017209.1">
    <property type="nucleotide sequence ID" value="NZ_VFPD01000001.1"/>
</dbReference>
<dbReference type="EMBL" id="VFPD01000001">
    <property type="protein sequence ID" value="TQM22386.1"/>
    <property type="molecule type" value="Genomic_DNA"/>
</dbReference>
<dbReference type="Proteomes" id="UP000316437">
    <property type="component" value="Unassembled WGS sequence"/>
</dbReference>
<evidence type="ECO:0000313" key="1">
    <source>
        <dbReference type="EMBL" id="TQM22386.1"/>
    </source>
</evidence>
<name>A0A543ELD0_9FLAO</name>
<organism evidence="1 2">
    <name type="scientific">Chryseobacterium aquifrigidense</name>
    <dbReference type="NCBI Taxonomy" id="558021"/>
    <lineage>
        <taxon>Bacteria</taxon>
        <taxon>Pseudomonadati</taxon>
        <taxon>Bacteroidota</taxon>
        <taxon>Flavobacteriia</taxon>
        <taxon>Flavobacteriales</taxon>
        <taxon>Weeksellaceae</taxon>
        <taxon>Chryseobacterium group</taxon>
        <taxon>Chryseobacterium</taxon>
    </lineage>
</organism>
<dbReference type="AlphaFoldDB" id="A0A543ELD0"/>
<keyword evidence="2" id="KW-1185">Reference proteome</keyword>
<evidence type="ECO:0008006" key="3">
    <source>
        <dbReference type="Google" id="ProtNLM"/>
    </source>
</evidence>
<sequence>MKTSGKKTHLTKDNIWLKEPEDHDFPAAQDYLELLFQSDEAQKMVKKLEAAPTIIKKSKDILRASKLTLLPETNIHVKENLKKVEKNKKLSPTLLVRGQNELIIADGYHRLCCSYYLTEDLEVPCRLI</sequence>
<reference evidence="1 2" key="1">
    <citation type="submission" date="2019-06" db="EMBL/GenBank/DDBJ databases">
        <title>Sorghum-associated microbial communities from plants grown in Nebraska, USA.</title>
        <authorList>
            <person name="Schachtman D."/>
        </authorList>
    </citation>
    <scope>NUCLEOTIDE SEQUENCE [LARGE SCALE GENOMIC DNA]</scope>
    <source>
        <strain evidence="1 2">110</strain>
    </source>
</reference>